<dbReference type="OrthoDB" id="5583277at2759"/>
<dbReference type="PANTHER" id="PTHR36853">
    <property type="entry name" value="EXPRESSED PROTEIN"/>
    <property type="match status" value="1"/>
</dbReference>
<name>A0A1E4RMI2_9ASCO</name>
<proteinExistence type="predicted"/>
<dbReference type="PANTHER" id="PTHR36853:SF1">
    <property type="entry name" value="DUF3844 DOMAIN-CONTAINING PROTEIN"/>
    <property type="match status" value="1"/>
</dbReference>
<sequence length="404" mass="45681">MVTSIASAKAKSEAWEVSVYDLQNQQHDKVPVTNSKIGEYYFSDKLDVSDYYKLDKSSIETLDDIYNDASASETEKPKLYINLHGVSQGIFKFKPIFKILESKYKKIINLDDSLTKQLQQFVESHSDYKINQLTSELKLLTKHDSSLVNHFKYFDDQLIQIWNTFKKGYQFNGNQQVLSNHVDFINEKSFINGLSQLIHLNNIEHFENDDIIKFDTFALDLIGKKIGYDSTTYKFCEKILGDYLILLSSKFDVTVLTFPSIDLINDDEIINSKKNNLRKRDLELSKVFETYNKRSSSQSSCFTNEEACQVGTSNCNSHGVCTKIGSKCWQCLCSSSFNESTHKTTNWSGFDCGSKDISAQANLLFWSSLAIIVAFIGGIKLLVDVGGESLPGVLDAATAPTKKN</sequence>
<dbReference type="EMBL" id="KV454539">
    <property type="protein sequence ID" value="ODV68477.1"/>
    <property type="molecule type" value="Genomic_DNA"/>
</dbReference>
<dbReference type="AlphaFoldDB" id="A0A1E4RMI2"/>
<dbReference type="InterPro" id="IPR053065">
    <property type="entry name" value="Archenteron_Induction-Rel"/>
</dbReference>
<protein>
    <recommendedName>
        <fullName evidence="1">Vacuolar sorting protein Vps3844 C-terminal domain-containing protein</fullName>
    </recommendedName>
</protein>
<reference evidence="3" key="1">
    <citation type="submission" date="2016-05" db="EMBL/GenBank/DDBJ databases">
        <title>Comparative genomics of biotechnologically important yeasts.</title>
        <authorList>
            <consortium name="DOE Joint Genome Institute"/>
            <person name="Riley R."/>
            <person name="Haridas S."/>
            <person name="Wolfe K.H."/>
            <person name="Lopes M.R."/>
            <person name="Hittinger C.T."/>
            <person name="Goker M."/>
            <person name="Salamov A."/>
            <person name="Wisecaver J."/>
            <person name="Long T.M."/>
            <person name="Aerts A.L."/>
            <person name="Barry K."/>
            <person name="Choi C."/>
            <person name="Clum A."/>
            <person name="Coughlan A.Y."/>
            <person name="Deshpande S."/>
            <person name="Douglass A.P."/>
            <person name="Hanson S.J."/>
            <person name="Klenk H.-P."/>
            <person name="Labutti K."/>
            <person name="Lapidus A."/>
            <person name="Lindquist E."/>
            <person name="Lipzen A."/>
            <person name="Meier-Kolthoff J.P."/>
            <person name="Ohm R.A."/>
            <person name="Otillar R.P."/>
            <person name="Pangilinan J."/>
            <person name="Peng Y."/>
            <person name="Rokas A."/>
            <person name="Rosa C.A."/>
            <person name="Scheuner C."/>
            <person name="Sibirny A.A."/>
            <person name="Slot J.C."/>
            <person name="Stielow J.B."/>
            <person name="Sun H."/>
            <person name="Kurtzman C.P."/>
            <person name="Blackwell M."/>
            <person name="Grigoriev I.V."/>
            <person name="Jeffries T.W."/>
        </authorList>
    </citation>
    <scope>NUCLEOTIDE SEQUENCE [LARGE SCALE GENOMIC DNA]</scope>
    <source>
        <strain evidence="3">NRRL Y-1933</strain>
    </source>
</reference>
<keyword evidence="3" id="KW-1185">Reference proteome</keyword>
<dbReference type="GO" id="GO:0005783">
    <property type="term" value="C:endoplasmic reticulum"/>
    <property type="evidence" value="ECO:0007669"/>
    <property type="project" value="TreeGrafter"/>
</dbReference>
<evidence type="ECO:0000259" key="1">
    <source>
        <dbReference type="Pfam" id="PF12955"/>
    </source>
</evidence>
<dbReference type="Proteomes" id="UP000095085">
    <property type="component" value="Unassembled WGS sequence"/>
</dbReference>
<dbReference type="RefSeq" id="XP_020077544.1">
    <property type="nucleotide sequence ID" value="XM_020218383.1"/>
</dbReference>
<organism evidence="2 3">
    <name type="scientific">Hyphopichia burtonii NRRL Y-1933</name>
    <dbReference type="NCBI Taxonomy" id="984485"/>
    <lineage>
        <taxon>Eukaryota</taxon>
        <taxon>Fungi</taxon>
        <taxon>Dikarya</taxon>
        <taxon>Ascomycota</taxon>
        <taxon>Saccharomycotina</taxon>
        <taxon>Pichiomycetes</taxon>
        <taxon>Debaryomycetaceae</taxon>
        <taxon>Hyphopichia</taxon>
    </lineage>
</organism>
<feature type="domain" description="Vacuolar sorting protein Vps3844 C-terminal" evidence="1">
    <location>
        <begin position="301"/>
        <end position="396"/>
    </location>
</feature>
<evidence type="ECO:0000313" key="3">
    <source>
        <dbReference type="Proteomes" id="UP000095085"/>
    </source>
</evidence>
<evidence type="ECO:0000313" key="2">
    <source>
        <dbReference type="EMBL" id="ODV68477.1"/>
    </source>
</evidence>
<dbReference type="GeneID" id="30992933"/>
<accession>A0A1E4RMI2</accession>
<dbReference type="Pfam" id="PF12955">
    <property type="entry name" value="Vps3844_C"/>
    <property type="match status" value="1"/>
</dbReference>
<dbReference type="STRING" id="984485.A0A1E4RMI2"/>
<dbReference type="InterPro" id="IPR024382">
    <property type="entry name" value="Vps3844_C"/>
</dbReference>
<gene>
    <name evidence="2" type="ORF">HYPBUDRAFT_104961</name>
</gene>